<evidence type="ECO:0000256" key="2">
    <source>
        <dbReference type="SAM" id="Phobius"/>
    </source>
</evidence>
<keyword evidence="2" id="KW-0812">Transmembrane</keyword>
<feature type="region of interest" description="Disordered" evidence="1">
    <location>
        <begin position="164"/>
        <end position="187"/>
    </location>
</feature>
<protein>
    <submittedName>
        <fullName evidence="3">FxsA family protein</fullName>
    </submittedName>
</protein>
<name>A0ABY6P5H4_9NOCA</name>
<evidence type="ECO:0000313" key="3">
    <source>
        <dbReference type="EMBL" id="UZJ26333.1"/>
    </source>
</evidence>
<dbReference type="InterPro" id="IPR007313">
    <property type="entry name" value="FxsA"/>
</dbReference>
<evidence type="ECO:0000256" key="1">
    <source>
        <dbReference type="SAM" id="MobiDB-lite"/>
    </source>
</evidence>
<organism evidence="3 4">
    <name type="scientific">Rhodococcus antarcticus</name>
    <dbReference type="NCBI Taxonomy" id="2987751"/>
    <lineage>
        <taxon>Bacteria</taxon>
        <taxon>Bacillati</taxon>
        <taxon>Actinomycetota</taxon>
        <taxon>Actinomycetes</taxon>
        <taxon>Mycobacteriales</taxon>
        <taxon>Nocardiaceae</taxon>
        <taxon>Rhodococcus</taxon>
    </lineage>
</organism>
<dbReference type="EMBL" id="CP110615">
    <property type="protein sequence ID" value="UZJ26333.1"/>
    <property type="molecule type" value="Genomic_DNA"/>
</dbReference>
<dbReference type="NCBIfam" id="NF008528">
    <property type="entry name" value="PRK11463.1-2"/>
    <property type="match status" value="1"/>
</dbReference>
<dbReference type="RefSeq" id="WP_265384437.1">
    <property type="nucleotide sequence ID" value="NZ_CP110615.1"/>
</dbReference>
<dbReference type="Proteomes" id="UP001164965">
    <property type="component" value="Chromosome"/>
</dbReference>
<dbReference type="PANTHER" id="PTHR35335:SF1">
    <property type="entry name" value="UPF0716 PROTEIN FXSA"/>
    <property type="match status" value="1"/>
</dbReference>
<keyword evidence="2" id="KW-0472">Membrane</keyword>
<dbReference type="PANTHER" id="PTHR35335">
    <property type="entry name" value="UPF0716 PROTEIN FXSA"/>
    <property type="match status" value="1"/>
</dbReference>
<dbReference type="Pfam" id="PF04186">
    <property type="entry name" value="FxsA"/>
    <property type="match status" value="1"/>
</dbReference>
<proteinExistence type="predicted"/>
<gene>
    <name evidence="3" type="ORF">RHODO2019_08000</name>
</gene>
<feature type="transmembrane region" description="Helical" evidence="2">
    <location>
        <begin position="76"/>
        <end position="101"/>
    </location>
</feature>
<keyword evidence="2" id="KW-1133">Transmembrane helix</keyword>
<sequence>MSRMPLIVLLVLFVVEVAALVAVGTWIGVGWTVLLFVGTSVLGGFLLRNQGRRTLAELREAQAAHRTGGKELADGALGGIGALLMVLPGLLTDVVGLLLVLPPTRTLVRPLLGAAVARTVLVVPQRFSAAGGGRFGAGRVVEGEVVEGEVVEGEVVEGEVVEGEVVDTDDPAGRGRGRTPLQRPTEP</sequence>
<evidence type="ECO:0000313" key="4">
    <source>
        <dbReference type="Proteomes" id="UP001164965"/>
    </source>
</evidence>
<reference evidence="3" key="1">
    <citation type="submission" date="2022-10" db="EMBL/GenBank/DDBJ databases">
        <title>Rhodococcus sp.75.</title>
        <authorList>
            <person name="Sun M."/>
        </authorList>
    </citation>
    <scope>NUCLEOTIDE SEQUENCE</scope>
    <source>
        <strain evidence="3">75</strain>
    </source>
</reference>
<accession>A0ABY6P5H4</accession>
<keyword evidence="4" id="KW-1185">Reference proteome</keyword>